<dbReference type="EMBL" id="JARBDR010000499">
    <property type="protein sequence ID" value="KAJ8311313.1"/>
    <property type="molecule type" value="Genomic_DNA"/>
</dbReference>
<reference evidence="1 2" key="1">
    <citation type="submission" date="2022-12" db="EMBL/GenBank/DDBJ databases">
        <title>Chromosome-level genome of Tegillarca granosa.</title>
        <authorList>
            <person name="Kim J."/>
        </authorList>
    </citation>
    <scope>NUCLEOTIDE SEQUENCE [LARGE SCALE GENOMIC DNA]</scope>
    <source>
        <strain evidence="1">Teg-2019</strain>
        <tissue evidence="1">Adductor muscle</tissue>
    </source>
</reference>
<name>A0ABQ9F1M8_TEGGR</name>
<dbReference type="Proteomes" id="UP001217089">
    <property type="component" value="Unassembled WGS sequence"/>
</dbReference>
<gene>
    <name evidence="1" type="ORF">KUTeg_011133</name>
</gene>
<evidence type="ECO:0000313" key="1">
    <source>
        <dbReference type="EMBL" id="KAJ8311313.1"/>
    </source>
</evidence>
<proteinExistence type="predicted"/>
<sequence length="97" mass="11470">MDEAKRQRAMTDKGLEYATELKRKDRNKLIKTLEAVGNHLKTLLDEGTSCDMPTARDKYKQWMTNYEELLASHQNYTQLLTLSEQEVERLWFETKNS</sequence>
<protein>
    <submittedName>
        <fullName evidence="1">Uncharacterized protein</fullName>
    </submittedName>
</protein>
<organism evidence="1 2">
    <name type="scientific">Tegillarca granosa</name>
    <name type="common">Malaysian cockle</name>
    <name type="synonym">Anadara granosa</name>
    <dbReference type="NCBI Taxonomy" id="220873"/>
    <lineage>
        <taxon>Eukaryota</taxon>
        <taxon>Metazoa</taxon>
        <taxon>Spiralia</taxon>
        <taxon>Lophotrochozoa</taxon>
        <taxon>Mollusca</taxon>
        <taxon>Bivalvia</taxon>
        <taxon>Autobranchia</taxon>
        <taxon>Pteriomorphia</taxon>
        <taxon>Arcoida</taxon>
        <taxon>Arcoidea</taxon>
        <taxon>Arcidae</taxon>
        <taxon>Tegillarca</taxon>
    </lineage>
</organism>
<evidence type="ECO:0000313" key="2">
    <source>
        <dbReference type="Proteomes" id="UP001217089"/>
    </source>
</evidence>
<keyword evidence="2" id="KW-1185">Reference proteome</keyword>
<accession>A0ABQ9F1M8</accession>
<comment type="caution">
    <text evidence="1">The sequence shown here is derived from an EMBL/GenBank/DDBJ whole genome shotgun (WGS) entry which is preliminary data.</text>
</comment>